<proteinExistence type="predicted"/>
<evidence type="ECO:0000313" key="2">
    <source>
        <dbReference type="Proteomes" id="UP000735302"/>
    </source>
</evidence>
<comment type="caution">
    <text evidence="1">The sequence shown here is derived from an EMBL/GenBank/DDBJ whole genome shotgun (WGS) entry which is preliminary data.</text>
</comment>
<dbReference type="Proteomes" id="UP000735302">
    <property type="component" value="Unassembled WGS sequence"/>
</dbReference>
<evidence type="ECO:0000313" key="1">
    <source>
        <dbReference type="EMBL" id="GFN92462.1"/>
    </source>
</evidence>
<organism evidence="1 2">
    <name type="scientific">Plakobranchus ocellatus</name>
    <dbReference type="NCBI Taxonomy" id="259542"/>
    <lineage>
        <taxon>Eukaryota</taxon>
        <taxon>Metazoa</taxon>
        <taxon>Spiralia</taxon>
        <taxon>Lophotrochozoa</taxon>
        <taxon>Mollusca</taxon>
        <taxon>Gastropoda</taxon>
        <taxon>Heterobranchia</taxon>
        <taxon>Euthyneura</taxon>
        <taxon>Panpulmonata</taxon>
        <taxon>Sacoglossa</taxon>
        <taxon>Placobranchoidea</taxon>
        <taxon>Plakobranchidae</taxon>
        <taxon>Plakobranchus</taxon>
    </lineage>
</organism>
<accession>A0AAV3ZCK3</accession>
<dbReference type="EMBL" id="BLXT01002247">
    <property type="protein sequence ID" value="GFN92462.1"/>
    <property type="molecule type" value="Genomic_DNA"/>
</dbReference>
<sequence>MTDRPCCARGCWGQEMLYYRGQADPYIIKPRVCGQFIMLFKRCKISPGYRARFLFPVLFSQQPQKGQHCSRLHAMQRKDVASLWCGLYSRKFNGSDAVQIK</sequence>
<protein>
    <submittedName>
        <fullName evidence="1">Uncharacterized protein</fullName>
    </submittedName>
</protein>
<dbReference type="AlphaFoldDB" id="A0AAV3ZCK3"/>
<name>A0AAV3ZCK3_9GAST</name>
<reference evidence="1 2" key="1">
    <citation type="journal article" date="2021" name="Elife">
        <title>Chloroplast acquisition without the gene transfer in kleptoplastic sea slugs, Plakobranchus ocellatus.</title>
        <authorList>
            <person name="Maeda T."/>
            <person name="Takahashi S."/>
            <person name="Yoshida T."/>
            <person name="Shimamura S."/>
            <person name="Takaki Y."/>
            <person name="Nagai Y."/>
            <person name="Toyoda A."/>
            <person name="Suzuki Y."/>
            <person name="Arimoto A."/>
            <person name="Ishii H."/>
            <person name="Satoh N."/>
            <person name="Nishiyama T."/>
            <person name="Hasebe M."/>
            <person name="Maruyama T."/>
            <person name="Minagawa J."/>
            <person name="Obokata J."/>
            <person name="Shigenobu S."/>
        </authorList>
    </citation>
    <scope>NUCLEOTIDE SEQUENCE [LARGE SCALE GENOMIC DNA]</scope>
</reference>
<keyword evidence="2" id="KW-1185">Reference proteome</keyword>
<gene>
    <name evidence="1" type="ORF">PoB_001896800</name>
</gene>